<evidence type="ECO:0000313" key="2">
    <source>
        <dbReference type="EMBL" id="KAG2255877.1"/>
    </source>
</evidence>
<evidence type="ECO:0008006" key="4">
    <source>
        <dbReference type="Google" id="ProtNLM"/>
    </source>
</evidence>
<accession>A0A8X7PRN4</accession>
<name>A0A8X7PRN4_BRACI</name>
<organism evidence="2 3">
    <name type="scientific">Brassica carinata</name>
    <name type="common">Ethiopian mustard</name>
    <name type="synonym">Abyssinian cabbage</name>
    <dbReference type="NCBI Taxonomy" id="52824"/>
    <lineage>
        <taxon>Eukaryota</taxon>
        <taxon>Viridiplantae</taxon>
        <taxon>Streptophyta</taxon>
        <taxon>Embryophyta</taxon>
        <taxon>Tracheophyta</taxon>
        <taxon>Spermatophyta</taxon>
        <taxon>Magnoliopsida</taxon>
        <taxon>eudicotyledons</taxon>
        <taxon>Gunneridae</taxon>
        <taxon>Pentapetalae</taxon>
        <taxon>rosids</taxon>
        <taxon>malvids</taxon>
        <taxon>Brassicales</taxon>
        <taxon>Brassicaceae</taxon>
        <taxon>Brassiceae</taxon>
        <taxon>Brassica</taxon>
    </lineage>
</organism>
<evidence type="ECO:0000313" key="3">
    <source>
        <dbReference type="Proteomes" id="UP000886595"/>
    </source>
</evidence>
<evidence type="ECO:0000256" key="1">
    <source>
        <dbReference type="SAM" id="MobiDB-lite"/>
    </source>
</evidence>
<dbReference type="Proteomes" id="UP000886595">
    <property type="component" value="Unassembled WGS sequence"/>
</dbReference>
<dbReference type="EMBL" id="JAAMPC010000015">
    <property type="protein sequence ID" value="KAG2255877.1"/>
    <property type="molecule type" value="Genomic_DNA"/>
</dbReference>
<comment type="caution">
    <text evidence="2">The sequence shown here is derived from an EMBL/GenBank/DDBJ whole genome shotgun (WGS) entry which is preliminary data.</text>
</comment>
<feature type="compositionally biased region" description="Basic and acidic residues" evidence="1">
    <location>
        <begin position="143"/>
        <end position="158"/>
    </location>
</feature>
<feature type="compositionally biased region" description="Polar residues" evidence="1">
    <location>
        <begin position="130"/>
        <end position="142"/>
    </location>
</feature>
<sequence>MMHGGSRTLPSSLDTLKEKVFNPTRVSLARLVMELERFENYPWGESRLRCTQLFELGATFGNPLPNNPSPDLGLQGCKGPERFKEAILGQDGARGGRDHSKRGSIIRPFGQTGRASGRSYGWNHDPDSRTGVQGSSSRPTRQAKTDGHAKTDGRANSL</sequence>
<reference evidence="2 3" key="1">
    <citation type="submission" date="2020-02" db="EMBL/GenBank/DDBJ databases">
        <authorList>
            <person name="Ma Q."/>
            <person name="Huang Y."/>
            <person name="Song X."/>
            <person name="Pei D."/>
        </authorList>
    </citation>
    <scope>NUCLEOTIDE SEQUENCE [LARGE SCALE GENOMIC DNA]</scope>
    <source>
        <strain evidence="2">Sxm20200214</strain>
        <tissue evidence="2">Leaf</tissue>
    </source>
</reference>
<feature type="region of interest" description="Disordered" evidence="1">
    <location>
        <begin position="88"/>
        <end position="158"/>
    </location>
</feature>
<gene>
    <name evidence="2" type="ORF">Bca52824_075171</name>
</gene>
<dbReference type="AlphaFoldDB" id="A0A8X7PRN4"/>
<proteinExistence type="predicted"/>
<protein>
    <recommendedName>
        <fullName evidence="4">DUF1985 domain-containing protein</fullName>
    </recommendedName>
</protein>
<keyword evidence="3" id="KW-1185">Reference proteome</keyword>